<accession>X0Z086</accession>
<dbReference type="PANTHER" id="PTHR43877">
    <property type="entry name" value="AMINOALKYLPHOSPHONATE N-ACETYLTRANSFERASE-RELATED-RELATED"/>
    <property type="match status" value="1"/>
</dbReference>
<proteinExistence type="predicted"/>
<gene>
    <name evidence="4" type="ORF">S01H1_84334</name>
</gene>
<organism evidence="4">
    <name type="scientific">marine sediment metagenome</name>
    <dbReference type="NCBI Taxonomy" id="412755"/>
    <lineage>
        <taxon>unclassified sequences</taxon>
        <taxon>metagenomes</taxon>
        <taxon>ecological metagenomes</taxon>
    </lineage>
</organism>
<evidence type="ECO:0000256" key="1">
    <source>
        <dbReference type="ARBA" id="ARBA00022679"/>
    </source>
</evidence>
<name>X0Z086_9ZZZZ</name>
<reference evidence="4" key="1">
    <citation type="journal article" date="2014" name="Front. Microbiol.">
        <title>High frequency of phylogenetically diverse reductive dehalogenase-homologous genes in deep subseafloor sedimentary metagenomes.</title>
        <authorList>
            <person name="Kawai M."/>
            <person name="Futagami T."/>
            <person name="Toyoda A."/>
            <person name="Takaki Y."/>
            <person name="Nishi S."/>
            <person name="Hori S."/>
            <person name="Arai W."/>
            <person name="Tsubouchi T."/>
            <person name="Morono Y."/>
            <person name="Uchiyama I."/>
            <person name="Ito T."/>
            <person name="Fujiyama A."/>
            <person name="Inagaki F."/>
            <person name="Takami H."/>
        </authorList>
    </citation>
    <scope>NUCLEOTIDE SEQUENCE</scope>
    <source>
        <strain evidence="4">Expedition CK06-06</strain>
    </source>
</reference>
<keyword evidence="2" id="KW-0012">Acyltransferase</keyword>
<dbReference type="EMBL" id="BARS01057545">
    <property type="protein sequence ID" value="GAG42086.1"/>
    <property type="molecule type" value="Genomic_DNA"/>
</dbReference>
<dbReference type="InterPro" id="IPR016181">
    <property type="entry name" value="Acyl_CoA_acyltransferase"/>
</dbReference>
<evidence type="ECO:0000313" key="4">
    <source>
        <dbReference type="EMBL" id="GAG42086.1"/>
    </source>
</evidence>
<dbReference type="AlphaFoldDB" id="X0Z086"/>
<evidence type="ECO:0000256" key="2">
    <source>
        <dbReference type="ARBA" id="ARBA00023315"/>
    </source>
</evidence>
<feature type="non-terminal residue" evidence="4">
    <location>
        <position position="135"/>
    </location>
</feature>
<dbReference type="Gene3D" id="3.40.630.30">
    <property type="match status" value="1"/>
</dbReference>
<sequence length="135" mass="14703">EAEELDPTGRCTSAQALSEALGRPNYVPGEDLFVVEAAGKVVGYIDVRSELGIGRALLDCLVHLGHRRKGLATELFHHAGRRAREVGARVVHVNVPEDNVAAQGLLAKLGFGFVRRFLELKQELSEVHLPETEQG</sequence>
<comment type="caution">
    <text evidence="4">The sequence shown here is derived from an EMBL/GenBank/DDBJ whole genome shotgun (WGS) entry which is preliminary data.</text>
</comment>
<keyword evidence="1" id="KW-0808">Transferase</keyword>
<feature type="domain" description="N-acetyltransferase" evidence="3">
    <location>
        <begin position="1"/>
        <end position="131"/>
    </location>
</feature>
<dbReference type="Pfam" id="PF00583">
    <property type="entry name" value="Acetyltransf_1"/>
    <property type="match status" value="1"/>
</dbReference>
<feature type="non-terminal residue" evidence="4">
    <location>
        <position position="1"/>
    </location>
</feature>
<dbReference type="InterPro" id="IPR000182">
    <property type="entry name" value="GNAT_dom"/>
</dbReference>
<protein>
    <recommendedName>
        <fullName evidence="3">N-acetyltransferase domain-containing protein</fullName>
    </recommendedName>
</protein>
<dbReference type="InterPro" id="IPR050832">
    <property type="entry name" value="Bact_Acetyltransf"/>
</dbReference>
<dbReference type="GO" id="GO:0016747">
    <property type="term" value="F:acyltransferase activity, transferring groups other than amino-acyl groups"/>
    <property type="evidence" value="ECO:0007669"/>
    <property type="project" value="InterPro"/>
</dbReference>
<dbReference type="CDD" id="cd04301">
    <property type="entry name" value="NAT_SF"/>
    <property type="match status" value="1"/>
</dbReference>
<evidence type="ECO:0000259" key="3">
    <source>
        <dbReference type="PROSITE" id="PS51186"/>
    </source>
</evidence>
<dbReference type="SUPFAM" id="SSF55729">
    <property type="entry name" value="Acyl-CoA N-acyltransferases (Nat)"/>
    <property type="match status" value="1"/>
</dbReference>
<dbReference type="PROSITE" id="PS51186">
    <property type="entry name" value="GNAT"/>
    <property type="match status" value="1"/>
</dbReference>